<comment type="similarity">
    <text evidence="1">Belongs to the AMP nucleosidase family.</text>
</comment>
<dbReference type="Pfam" id="PF01048">
    <property type="entry name" value="PNP_UDP_1"/>
    <property type="match status" value="1"/>
</dbReference>
<dbReference type="EC" id="3.2.2.4" evidence="1"/>
<dbReference type="PANTHER" id="PTHR43691:SF6">
    <property type="entry name" value="AMP NUCLEOSIDASE"/>
    <property type="match status" value="1"/>
</dbReference>
<dbReference type="GO" id="GO:0008714">
    <property type="term" value="F:AMP nucleosidase activity"/>
    <property type="evidence" value="ECO:0007669"/>
    <property type="project" value="UniProtKB-UniRule"/>
</dbReference>
<evidence type="ECO:0000313" key="4">
    <source>
        <dbReference type="EMBL" id="RVU15362.1"/>
    </source>
</evidence>
<dbReference type="InterPro" id="IPR035994">
    <property type="entry name" value="Nucleoside_phosphorylase_sf"/>
</dbReference>
<proteinExistence type="inferred from homology"/>
<dbReference type="GO" id="GO:0005829">
    <property type="term" value="C:cytosol"/>
    <property type="evidence" value="ECO:0007669"/>
    <property type="project" value="TreeGrafter"/>
</dbReference>
<dbReference type="SUPFAM" id="SSF53167">
    <property type="entry name" value="Purine and uridine phosphorylases"/>
    <property type="match status" value="1"/>
</dbReference>
<dbReference type="Gene3D" id="3.40.50.1580">
    <property type="entry name" value="Nucleoside phosphorylase domain"/>
    <property type="match status" value="1"/>
</dbReference>
<accession>A0A3S2VL57</accession>
<gene>
    <name evidence="1" type="primary">amn</name>
    <name evidence="4" type="ORF">EOE48_20035</name>
</gene>
<dbReference type="EMBL" id="SACP01000022">
    <property type="protein sequence ID" value="RVU15362.1"/>
    <property type="molecule type" value="Genomic_DNA"/>
</dbReference>
<dbReference type="NCBIfam" id="NF006142">
    <property type="entry name" value="PRK08292.1"/>
    <property type="match status" value="1"/>
</dbReference>
<dbReference type="Pfam" id="PF10423">
    <property type="entry name" value="AMNp_N"/>
    <property type="match status" value="1"/>
</dbReference>
<keyword evidence="1 4" id="KW-0378">Hydrolase</keyword>
<dbReference type="InterPro" id="IPR011271">
    <property type="entry name" value="AMP_nucleosidase"/>
</dbReference>
<reference evidence="4 5" key="1">
    <citation type="submission" date="2019-01" db="EMBL/GenBank/DDBJ databases">
        <authorList>
            <person name="Chen W.-M."/>
        </authorList>
    </citation>
    <scope>NUCLEOTIDE SEQUENCE [LARGE SCALE GENOMIC DNA]</scope>
    <source>
        <strain evidence="4 5">TER-1</strain>
    </source>
</reference>
<keyword evidence="5" id="KW-1185">Reference proteome</keyword>
<evidence type="ECO:0000259" key="2">
    <source>
        <dbReference type="Pfam" id="PF01048"/>
    </source>
</evidence>
<dbReference type="PANTHER" id="PTHR43691">
    <property type="entry name" value="URIDINE PHOSPHORYLASE"/>
    <property type="match status" value="1"/>
</dbReference>
<feature type="domain" description="AMP nucleoside phosphorylase N-terminal" evidence="3">
    <location>
        <begin position="10"/>
        <end position="164"/>
    </location>
</feature>
<comment type="function">
    <text evidence="1">Catalyzes the hydrolysis of the N-glycosidic bond of AMP to form adenine and ribose 5-phosphate. Involved in regulation of AMP concentrations.</text>
</comment>
<comment type="caution">
    <text evidence="4">The sequence shown here is derived from an EMBL/GenBank/DDBJ whole genome shotgun (WGS) entry which is preliminary data.</text>
</comment>
<keyword evidence="4" id="KW-0326">Glycosidase</keyword>
<dbReference type="OrthoDB" id="7945729at2"/>
<evidence type="ECO:0000259" key="3">
    <source>
        <dbReference type="Pfam" id="PF10423"/>
    </source>
</evidence>
<dbReference type="Proteomes" id="UP000286997">
    <property type="component" value="Unassembled WGS sequence"/>
</dbReference>
<dbReference type="GO" id="GO:0009116">
    <property type="term" value="P:nucleoside metabolic process"/>
    <property type="evidence" value="ECO:0007669"/>
    <property type="project" value="InterPro"/>
</dbReference>
<dbReference type="NCBIfam" id="TIGR01717">
    <property type="entry name" value="AMP-nucleosdse"/>
    <property type="match status" value="1"/>
</dbReference>
<feature type="domain" description="Nucleoside phosphorylase" evidence="2">
    <location>
        <begin position="271"/>
        <end position="433"/>
    </location>
</feature>
<dbReference type="InterPro" id="IPR018953">
    <property type="entry name" value="AMP_nucleoside_Pase_N"/>
</dbReference>
<dbReference type="HAMAP" id="MF_01932">
    <property type="entry name" value="AMP_nucleosidase"/>
    <property type="match status" value="1"/>
</dbReference>
<dbReference type="Gene3D" id="3.30.1730.10">
    <property type="entry name" value="AMP nucleoside phosphorylase, N-terminal domain"/>
    <property type="match status" value="1"/>
</dbReference>
<evidence type="ECO:0000256" key="1">
    <source>
        <dbReference type="HAMAP-Rule" id="MF_01932"/>
    </source>
</evidence>
<dbReference type="InterPro" id="IPR037109">
    <property type="entry name" value="AMP_N_sf"/>
</dbReference>
<organism evidence="4 5">
    <name type="scientific">Methylobacterium oryzihabitans</name>
    <dbReference type="NCBI Taxonomy" id="2499852"/>
    <lineage>
        <taxon>Bacteria</taxon>
        <taxon>Pseudomonadati</taxon>
        <taxon>Pseudomonadota</taxon>
        <taxon>Alphaproteobacteria</taxon>
        <taxon>Hyphomicrobiales</taxon>
        <taxon>Methylobacteriaceae</taxon>
        <taxon>Methylobacterium</taxon>
    </lineage>
</organism>
<protein>
    <recommendedName>
        <fullName evidence="1">AMP nucleosidase</fullName>
        <ecNumber evidence="1">3.2.2.4</ecNumber>
    </recommendedName>
</protein>
<dbReference type="InterPro" id="IPR000845">
    <property type="entry name" value="Nucleoside_phosphorylase_d"/>
</dbReference>
<evidence type="ECO:0000313" key="5">
    <source>
        <dbReference type="Proteomes" id="UP000286997"/>
    </source>
</evidence>
<dbReference type="RefSeq" id="WP_127732507.1">
    <property type="nucleotide sequence ID" value="NZ_SACP01000022.1"/>
</dbReference>
<comment type="catalytic activity">
    <reaction evidence="1">
        <text>AMP + H2O = D-ribose 5-phosphate + adenine</text>
        <dbReference type="Rhea" id="RHEA:20129"/>
        <dbReference type="ChEBI" id="CHEBI:15377"/>
        <dbReference type="ChEBI" id="CHEBI:16708"/>
        <dbReference type="ChEBI" id="CHEBI:78346"/>
        <dbReference type="ChEBI" id="CHEBI:456215"/>
        <dbReference type="EC" id="3.2.2.4"/>
    </reaction>
</comment>
<name>A0A3S2VL57_9HYPH</name>
<dbReference type="GO" id="GO:0044209">
    <property type="term" value="P:AMP salvage"/>
    <property type="evidence" value="ECO:0007669"/>
    <property type="project" value="InterPro"/>
</dbReference>
<dbReference type="AlphaFoldDB" id="A0A3S2VL57"/>
<sequence>METVADPETAVDRLVALHETATGALREALSRFLAGGPPPDATERLGFRYPELRLNYRPTGPMPRIKRATAKFQGPGLYATTVTQPDHFRAYLLEQLHPLIADYGATIEVGLSAQEIPYPYVVEPGAELNRGDSTSSELARWFPTPMLSSVGDEIADGLWLDVPDESRPLALFDGPRVDYSLRRLVHYTGSDWRGIQPWILLTNYHRYVDQFVRVGLSALAGSPDRYARLILPGGIAVEAGEAAGADPAALIAASPWHRYQMPAYHLVGRDGQGTTLVNIGVGPSNAKTITDHLAVLRPHCWLMVGHCGGLRQSQTIGDYVLAHGYLRRDRILDELVPPDVPIPALAEVQVALQDAAAAVTGERAEALKRRLRTGTVVTYDDRNWELRWSQERRRINLSRAIGVDMESGTIAAQGYRLRVPYGTLLCVSDKPLHGEIKLPGAANAFYERAIGEHLLIGLATLDALRRDRSGLHSRKLRSFDEPPFR</sequence>